<accession>J3KVI9</accession>
<dbReference type="EnsemblPlants" id="OB0194G10030.1">
    <property type="protein sequence ID" value="OB0194G10030.1"/>
    <property type="gene ID" value="OB0194G10030"/>
</dbReference>
<dbReference type="Proteomes" id="UP000006038">
    <property type="component" value="Unassembled WGS sequence"/>
</dbReference>
<dbReference type="eggNOG" id="ENOG502QV65">
    <property type="taxonomic scope" value="Eukaryota"/>
</dbReference>
<proteinExistence type="predicted"/>
<dbReference type="STRING" id="4533.J3KVI9"/>
<dbReference type="Pfam" id="PF10712">
    <property type="entry name" value="NAD-GH"/>
    <property type="match status" value="1"/>
</dbReference>
<evidence type="ECO:0000313" key="1">
    <source>
        <dbReference type="EnsemblPlants" id="OB0194G10030.1"/>
    </source>
</evidence>
<sequence length="206" mass="21972">MGTRVGVDCKLLHLGDPGAAADEDDLVNAVEQQLDLDAHLVLAAEYALGALALAAELALRMCVIGNVPVVVALDELDEVFHDALVEVLATEVCVAVHGGDLEQTVIDGPDTDVEHAITNAIRECGRGGLVEDEIHGRHGDNGVGDLLPEVVLRRLLHLDEHHGADLLGAEQLHGAVLHINTNMRHPTLVNDGEWQQLHVGLHPLAH</sequence>
<dbReference type="AlphaFoldDB" id="J3KVI9"/>
<protein>
    <submittedName>
        <fullName evidence="1">Uncharacterized protein</fullName>
    </submittedName>
</protein>
<name>J3KVI9_ORYBR</name>
<keyword evidence="2" id="KW-1185">Reference proteome</keyword>
<reference evidence="1" key="1">
    <citation type="submission" date="2015-06" db="UniProtKB">
        <authorList>
            <consortium name="EnsemblPlants"/>
        </authorList>
    </citation>
    <scope>IDENTIFICATION</scope>
</reference>
<dbReference type="HOGENOM" id="CLU_1333742_0_0_1"/>
<evidence type="ECO:0000313" key="2">
    <source>
        <dbReference type="Proteomes" id="UP000006038"/>
    </source>
</evidence>
<dbReference type="Gramene" id="OB0194G10030.1">
    <property type="protein sequence ID" value="OB0194G10030.1"/>
    <property type="gene ID" value="OB0194G10030"/>
</dbReference>
<organism evidence="1">
    <name type="scientific">Oryza brachyantha</name>
    <name type="common">malo sina</name>
    <dbReference type="NCBI Taxonomy" id="4533"/>
    <lineage>
        <taxon>Eukaryota</taxon>
        <taxon>Viridiplantae</taxon>
        <taxon>Streptophyta</taxon>
        <taxon>Embryophyta</taxon>
        <taxon>Tracheophyta</taxon>
        <taxon>Spermatophyta</taxon>
        <taxon>Magnoliopsida</taxon>
        <taxon>Liliopsida</taxon>
        <taxon>Poales</taxon>
        <taxon>Poaceae</taxon>
        <taxon>BOP clade</taxon>
        <taxon>Oryzoideae</taxon>
        <taxon>Oryzeae</taxon>
        <taxon>Oryzinae</taxon>
        <taxon>Oryza</taxon>
    </lineage>
</organism>
<dbReference type="InterPro" id="IPR019651">
    <property type="entry name" value="Glutamate_DH_NAD-spec"/>
</dbReference>